<keyword evidence="2 4" id="KW-1133">Transmembrane helix</keyword>
<dbReference type="AlphaFoldDB" id="Q39TE6"/>
<dbReference type="PANTHER" id="PTHR11360:SF284">
    <property type="entry name" value="EG:103B4.3 PROTEIN-RELATED"/>
    <property type="match status" value="1"/>
</dbReference>
<accession>Q39TE6</accession>
<evidence type="ECO:0000259" key="5">
    <source>
        <dbReference type="PROSITE" id="PS50850"/>
    </source>
</evidence>
<dbReference type="InterPro" id="IPR011701">
    <property type="entry name" value="MFS"/>
</dbReference>
<proteinExistence type="predicted"/>
<feature type="domain" description="Major facilitator superfamily (MFS) profile" evidence="5">
    <location>
        <begin position="12"/>
        <end position="422"/>
    </location>
</feature>
<keyword evidence="1 4" id="KW-0812">Transmembrane</keyword>
<dbReference type="Gene3D" id="1.20.1250.20">
    <property type="entry name" value="MFS general substrate transporter like domains"/>
    <property type="match status" value="2"/>
</dbReference>
<dbReference type="InterPro" id="IPR020846">
    <property type="entry name" value="MFS_dom"/>
</dbReference>
<dbReference type="eggNOG" id="COG2271">
    <property type="taxonomic scope" value="Bacteria"/>
</dbReference>
<feature type="transmembrane region" description="Helical" evidence="4">
    <location>
        <begin position="105"/>
        <end position="126"/>
    </location>
</feature>
<organism evidence="6 7">
    <name type="scientific">Geobacter metallireducens (strain ATCC 53774 / DSM 7210 / GS-15)</name>
    <dbReference type="NCBI Taxonomy" id="269799"/>
    <lineage>
        <taxon>Bacteria</taxon>
        <taxon>Pseudomonadati</taxon>
        <taxon>Thermodesulfobacteriota</taxon>
        <taxon>Desulfuromonadia</taxon>
        <taxon>Geobacterales</taxon>
        <taxon>Geobacteraceae</taxon>
        <taxon>Geobacter</taxon>
    </lineage>
</organism>
<evidence type="ECO:0000256" key="1">
    <source>
        <dbReference type="ARBA" id="ARBA00022692"/>
    </source>
</evidence>
<feature type="transmembrane region" description="Helical" evidence="4">
    <location>
        <begin position="367"/>
        <end position="390"/>
    </location>
</feature>
<dbReference type="Proteomes" id="UP000007073">
    <property type="component" value="Chromosome"/>
</dbReference>
<dbReference type="KEGG" id="gme:Gmet_2251"/>
<dbReference type="PROSITE" id="PS50850">
    <property type="entry name" value="MFS"/>
    <property type="match status" value="1"/>
</dbReference>
<keyword evidence="3 4" id="KW-0472">Membrane</keyword>
<gene>
    <name evidence="6" type="ordered locus">Gmet_2251</name>
</gene>
<dbReference type="SUPFAM" id="SSF103473">
    <property type="entry name" value="MFS general substrate transporter"/>
    <property type="match status" value="1"/>
</dbReference>
<evidence type="ECO:0000256" key="4">
    <source>
        <dbReference type="SAM" id="Phobius"/>
    </source>
</evidence>
<feature type="transmembrane region" description="Helical" evidence="4">
    <location>
        <begin position="243"/>
        <end position="267"/>
    </location>
</feature>
<evidence type="ECO:0000313" key="7">
    <source>
        <dbReference type="Proteomes" id="UP000007073"/>
    </source>
</evidence>
<protein>
    <submittedName>
        <fullName evidence="6">Membrane protein, putative</fullName>
    </submittedName>
</protein>
<evidence type="ECO:0000256" key="2">
    <source>
        <dbReference type="ARBA" id="ARBA00022989"/>
    </source>
</evidence>
<dbReference type="STRING" id="269799.Gmet_2251"/>
<feature type="transmembrane region" description="Helical" evidence="4">
    <location>
        <begin position="279"/>
        <end position="301"/>
    </location>
</feature>
<keyword evidence="7" id="KW-1185">Reference proteome</keyword>
<reference evidence="6 7" key="2">
    <citation type="journal article" date="2009" name="BMC Microbiol.">
        <title>The genome sequence of Geobacter metallireducens: features of metabolism, physiology and regulation common and dissimilar to Geobacter sulfurreducens.</title>
        <authorList>
            <person name="Aklujkar M."/>
            <person name="Krushkal J."/>
            <person name="DiBartolo G."/>
            <person name="Lapidus A."/>
            <person name="Land M.L."/>
            <person name="Lovley D.R."/>
        </authorList>
    </citation>
    <scope>NUCLEOTIDE SEQUENCE [LARGE SCALE GENOMIC DNA]</scope>
    <source>
        <strain evidence="7">ATCC 53774 / DSM 7210 / GS-15</strain>
    </source>
</reference>
<dbReference type="Pfam" id="PF07690">
    <property type="entry name" value="MFS_1"/>
    <property type="match status" value="1"/>
</dbReference>
<dbReference type="HOGENOM" id="CLU_001265_59_9_7"/>
<dbReference type="InterPro" id="IPR036259">
    <property type="entry name" value="MFS_trans_sf"/>
</dbReference>
<name>Q39TE6_GEOMG</name>
<dbReference type="GO" id="GO:0022857">
    <property type="term" value="F:transmembrane transporter activity"/>
    <property type="evidence" value="ECO:0007669"/>
    <property type="project" value="InterPro"/>
</dbReference>
<evidence type="ECO:0000256" key="3">
    <source>
        <dbReference type="ARBA" id="ARBA00023136"/>
    </source>
</evidence>
<sequence length="441" mass="45935">MAQQATRFYGWTLVGMFFGIYFLNATFPYVGASVINSYMAESIGITKSIVGLGFSLFVLSSALSGPLVAYCVNKKGIRFTLASGGLIVAFGALLMALTVSKGWQYVLTFGVVIGTGVGLGTVIPIQTGVTNWFVRRRALAMSIALSAAGFGSFIAAPLLNKIIAASNGNWKNGWLVVVATGLAAATIAAGGVRNTPASMGQFPDGVPPGKSSENTARNAQVRSSRIYQSSEFWPVREVLKTKIFWLIIIASFSFLAVFNTCVAHGVIHLRSLGHSPQFAALSAGLLLLCSVGGKLFAGILGDRIEPRFILSAAVFSTLLGAVALANATNTAVVYLYACCVGVGFGASFVAMPTILANYYGVKSFAPLMGVALPLTNGGSAIAPLLAGIVYDRFGSYVLALYGGATIALLGAILVLFAKPPVSNAVVTVESKLDDKIGADFS</sequence>
<feature type="transmembrane region" description="Helical" evidence="4">
    <location>
        <begin position="172"/>
        <end position="192"/>
    </location>
</feature>
<feature type="transmembrane region" description="Helical" evidence="4">
    <location>
        <begin position="138"/>
        <end position="160"/>
    </location>
</feature>
<feature type="transmembrane region" description="Helical" evidence="4">
    <location>
        <begin position="79"/>
        <end position="99"/>
    </location>
</feature>
<feature type="transmembrane region" description="Helical" evidence="4">
    <location>
        <begin position="396"/>
        <end position="417"/>
    </location>
</feature>
<dbReference type="PANTHER" id="PTHR11360">
    <property type="entry name" value="MONOCARBOXYLATE TRANSPORTER"/>
    <property type="match status" value="1"/>
</dbReference>
<dbReference type="EMBL" id="CP000148">
    <property type="protein sequence ID" value="ABB32478.1"/>
    <property type="molecule type" value="Genomic_DNA"/>
</dbReference>
<reference evidence="6 7" key="1">
    <citation type="submission" date="2005-10" db="EMBL/GenBank/DDBJ databases">
        <title>Complete sequence of Geobacter metallireducens GS-15.</title>
        <authorList>
            <consortium name="US DOE Joint Genome Institute"/>
            <person name="Copeland A."/>
            <person name="Lucas S."/>
            <person name="Lapidus A."/>
            <person name="Barry K."/>
            <person name="Detter J.C."/>
            <person name="Glavina T."/>
            <person name="Hammon N."/>
            <person name="Israni S."/>
            <person name="Pitluck S."/>
            <person name="Di Bartolo G."/>
            <person name="Chain P."/>
            <person name="Schmutz J."/>
            <person name="Larimer F."/>
            <person name="Land M."/>
            <person name="Kyrpides N."/>
            <person name="Ivanova N."/>
            <person name="Richardson P."/>
        </authorList>
    </citation>
    <scope>NUCLEOTIDE SEQUENCE [LARGE SCALE GENOMIC DNA]</scope>
    <source>
        <strain evidence="7">ATCC 53774 / DSM 7210 / GS-15</strain>
    </source>
</reference>
<feature type="transmembrane region" description="Helical" evidence="4">
    <location>
        <begin position="9"/>
        <end position="29"/>
    </location>
</feature>
<dbReference type="RefSeq" id="WP_011366005.1">
    <property type="nucleotide sequence ID" value="NC_007517.1"/>
</dbReference>
<feature type="transmembrane region" description="Helical" evidence="4">
    <location>
        <begin position="49"/>
        <end position="72"/>
    </location>
</feature>
<evidence type="ECO:0000313" key="6">
    <source>
        <dbReference type="EMBL" id="ABB32478.1"/>
    </source>
</evidence>
<feature type="transmembrane region" description="Helical" evidence="4">
    <location>
        <begin position="333"/>
        <end position="355"/>
    </location>
</feature>
<dbReference type="InterPro" id="IPR050327">
    <property type="entry name" value="Proton-linked_MCT"/>
</dbReference>